<evidence type="ECO:0000313" key="1">
    <source>
        <dbReference type="EMBL" id="GIY37036.1"/>
    </source>
</evidence>
<protein>
    <recommendedName>
        <fullName evidence="3">MATH domain-containing protein</fullName>
    </recommendedName>
</protein>
<proteinExistence type="predicted"/>
<dbReference type="EMBL" id="BPLR01010117">
    <property type="protein sequence ID" value="GIY37036.1"/>
    <property type="molecule type" value="Genomic_DNA"/>
</dbReference>
<dbReference type="AlphaFoldDB" id="A0AAV4SUS4"/>
<accession>A0AAV4SUS4</accession>
<organism evidence="1 2">
    <name type="scientific">Caerostris extrusa</name>
    <name type="common">Bark spider</name>
    <name type="synonym">Caerostris bankana</name>
    <dbReference type="NCBI Taxonomy" id="172846"/>
    <lineage>
        <taxon>Eukaryota</taxon>
        <taxon>Metazoa</taxon>
        <taxon>Ecdysozoa</taxon>
        <taxon>Arthropoda</taxon>
        <taxon>Chelicerata</taxon>
        <taxon>Arachnida</taxon>
        <taxon>Araneae</taxon>
        <taxon>Araneomorphae</taxon>
        <taxon>Entelegynae</taxon>
        <taxon>Araneoidea</taxon>
        <taxon>Araneidae</taxon>
        <taxon>Caerostris</taxon>
    </lineage>
</organism>
<evidence type="ECO:0008006" key="3">
    <source>
        <dbReference type="Google" id="ProtNLM"/>
    </source>
</evidence>
<dbReference type="Proteomes" id="UP001054945">
    <property type="component" value="Unassembled WGS sequence"/>
</dbReference>
<reference evidence="1 2" key="1">
    <citation type="submission" date="2021-06" db="EMBL/GenBank/DDBJ databases">
        <title>Caerostris extrusa draft genome.</title>
        <authorList>
            <person name="Kono N."/>
            <person name="Arakawa K."/>
        </authorList>
    </citation>
    <scope>NUCLEOTIDE SEQUENCE [LARGE SCALE GENOMIC DNA]</scope>
</reference>
<name>A0AAV4SUS4_CAEEX</name>
<evidence type="ECO:0000313" key="2">
    <source>
        <dbReference type="Proteomes" id="UP001054945"/>
    </source>
</evidence>
<gene>
    <name evidence="1" type="primary">X975_03208</name>
    <name evidence="1" type="ORF">CEXT_27462</name>
</gene>
<comment type="caution">
    <text evidence="1">The sequence shown here is derived from an EMBL/GenBank/DDBJ whole genome shotgun (WGS) entry which is preliminary data.</text>
</comment>
<keyword evidence="2" id="KW-1185">Reference proteome</keyword>
<sequence length="102" mass="11527">MENFLMDLTMSNALTVYEVDLRMSHLPFGSHQKLSNAETPYFAFGGFEWNVAIHPQDKSADWKVILFIVRKRALQLSPLVCGCSKLWWCSLGNGEFATALEG</sequence>